<gene>
    <name evidence="2" type="ORF">RRG08_042978</name>
</gene>
<evidence type="ECO:0000256" key="1">
    <source>
        <dbReference type="SAM" id="MobiDB-lite"/>
    </source>
</evidence>
<feature type="region of interest" description="Disordered" evidence="1">
    <location>
        <begin position="1"/>
        <end position="31"/>
    </location>
</feature>
<reference evidence="2" key="1">
    <citation type="journal article" date="2023" name="G3 (Bethesda)">
        <title>A reference genome for the long-term kleptoplast-retaining sea slug Elysia crispata morphotype clarki.</title>
        <authorList>
            <person name="Eastman K.E."/>
            <person name="Pendleton A.L."/>
            <person name="Shaikh M.A."/>
            <person name="Suttiyut T."/>
            <person name="Ogas R."/>
            <person name="Tomko P."/>
            <person name="Gavelis G."/>
            <person name="Widhalm J.R."/>
            <person name="Wisecaver J.H."/>
        </authorList>
    </citation>
    <scope>NUCLEOTIDE SEQUENCE</scope>
    <source>
        <strain evidence="2">ECLA1</strain>
    </source>
</reference>
<sequence length="114" mass="13289">MRGRDFGAQVDRPLQSPTIQQHTERQQANSKRNLLHHAKMCDEWNVSADLTEWDSHPSIVKETRLRPDNMISSSFTKQLIMAELTITYENRIEEVHIYKREKNLNLTKELGDAG</sequence>
<protein>
    <submittedName>
        <fullName evidence="2">Uncharacterized protein</fullName>
    </submittedName>
</protein>
<accession>A0AAE1AZ95</accession>
<dbReference type="AlphaFoldDB" id="A0AAE1AZ95"/>
<proteinExistence type="predicted"/>
<keyword evidence="3" id="KW-1185">Reference proteome</keyword>
<dbReference type="EMBL" id="JAWDGP010000957">
    <property type="protein sequence ID" value="KAK3795986.1"/>
    <property type="molecule type" value="Genomic_DNA"/>
</dbReference>
<name>A0AAE1AZ95_9GAST</name>
<evidence type="ECO:0000313" key="3">
    <source>
        <dbReference type="Proteomes" id="UP001283361"/>
    </source>
</evidence>
<dbReference type="Proteomes" id="UP001283361">
    <property type="component" value="Unassembled WGS sequence"/>
</dbReference>
<feature type="compositionally biased region" description="Polar residues" evidence="1">
    <location>
        <begin position="15"/>
        <end position="31"/>
    </location>
</feature>
<organism evidence="2 3">
    <name type="scientific">Elysia crispata</name>
    <name type="common">lettuce slug</name>
    <dbReference type="NCBI Taxonomy" id="231223"/>
    <lineage>
        <taxon>Eukaryota</taxon>
        <taxon>Metazoa</taxon>
        <taxon>Spiralia</taxon>
        <taxon>Lophotrochozoa</taxon>
        <taxon>Mollusca</taxon>
        <taxon>Gastropoda</taxon>
        <taxon>Heterobranchia</taxon>
        <taxon>Euthyneura</taxon>
        <taxon>Panpulmonata</taxon>
        <taxon>Sacoglossa</taxon>
        <taxon>Placobranchoidea</taxon>
        <taxon>Plakobranchidae</taxon>
        <taxon>Elysia</taxon>
    </lineage>
</organism>
<evidence type="ECO:0000313" key="2">
    <source>
        <dbReference type="EMBL" id="KAK3795986.1"/>
    </source>
</evidence>
<comment type="caution">
    <text evidence="2">The sequence shown here is derived from an EMBL/GenBank/DDBJ whole genome shotgun (WGS) entry which is preliminary data.</text>
</comment>